<dbReference type="PANTHER" id="PTHR43861">
    <property type="entry name" value="TRANS-ACONITATE 2-METHYLTRANSFERASE-RELATED"/>
    <property type="match status" value="1"/>
</dbReference>
<evidence type="ECO:0000313" key="2">
    <source>
        <dbReference type="EMBL" id="OIQ88001.1"/>
    </source>
</evidence>
<dbReference type="GO" id="GO:0008757">
    <property type="term" value="F:S-adenosylmethionine-dependent methyltransferase activity"/>
    <property type="evidence" value="ECO:0007669"/>
    <property type="project" value="InterPro"/>
</dbReference>
<dbReference type="InterPro" id="IPR029063">
    <property type="entry name" value="SAM-dependent_MTases_sf"/>
</dbReference>
<dbReference type="Pfam" id="PF08241">
    <property type="entry name" value="Methyltransf_11"/>
    <property type="match status" value="1"/>
</dbReference>
<dbReference type="CDD" id="cd02440">
    <property type="entry name" value="AdoMet_MTases"/>
    <property type="match status" value="1"/>
</dbReference>
<dbReference type="AlphaFoldDB" id="A0A1J5QWD2"/>
<protein>
    <submittedName>
        <fullName evidence="2">Malonyl-[acyl-carrier protein] O-methyltransferase</fullName>
        <ecNumber evidence="2">2.1.1.197</ecNumber>
    </submittedName>
</protein>
<name>A0A1J5QWD2_9ZZZZ</name>
<reference evidence="2" key="1">
    <citation type="submission" date="2016-10" db="EMBL/GenBank/DDBJ databases">
        <title>Sequence of Gallionella enrichment culture.</title>
        <authorList>
            <person name="Poehlein A."/>
            <person name="Muehling M."/>
            <person name="Daniel R."/>
        </authorList>
    </citation>
    <scope>NUCLEOTIDE SEQUENCE</scope>
</reference>
<proteinExistence type="predicted"/>
<gene>
    <name evidence="2" type="primary">bioC_15</name>
    <name evidence="2" type="ORF">GALL_301410</name>
</gene>
<feature type="domain" description="Methyltransferase type 11" evidence="1">
    <location>
        <begin position="47"/>
        <end position="137"/>
    </location>
</feature>
<dbReference type="GO" id="GO:0102130">
    <property type="term" value="F:malonyl-CoA methyltransferase activity"/>
    <property type="evidence" value="ECO:0007669"/>
    <property type="project" value="UniProtKB-EC"/>
</dbReference>
<keyword evidence="2" id="KW-0489">Methyltransferase</keyword>
<accession>A0A1J5QWD2</accession>
<sequence length="269" mass="28643">MATYDELKRRHWAGRAEAYAETFGLLCAHPIERLLDAARVSRGVMLLDVGTGAGAVAAAALRRGARVTAVDPDPDMRRLAGRSAPDAEVLDGALPDLDLPDESFDAVVANFVLNHVGDPLASAAELARVVRPGGWVAVSIWPWPGAELARLWDDVVESAGVQRPPGLEPLAPDKDFERSPGGLAGLLTSAGLDKVEAATVEFVHCVHPEVWWSGPARGVARIGTIVEAQAPDDAARMKTHYDRLSRRYLAGDGLLHLPTAAVLAHAQMP</sequence>
<dbReference type="Gene3D" id="3.40.50.150">
    <property type="entry name" value="Vaccinia Virus protein VP39"/>
    <property type="match status" value="1"/>
</dbReference>
<dbReference type="SUPFAM" id="SSF53335">
    <property type="entry name" value="S-adenosyl-L-methionine-dependent methyltransferases"/>
    <property type="match status" value="1"/>
</dbReference>
<dbReference type="GO" id="GO:0032259">
    <property type="term" value="P:methylation"/>
    <property type="evidence" value="ECO:0007669"/>
    <property type="project" value="UniProtKB-KW"/>
</dbReference>
<dbReference type="EC" id="2.1.1.197" evidence="2"/>
<evidence type="ECO:0000259" key="1">
    <source>
        <dbReference type="Pfam" id="PF08241"/>
    </source>
</evidence>
<comment type="caution">
    <text evidence="2">The sequence shown here is derived from an EMBL/GenBank/DDBJ whole genome shotgun (WGS) entry which is preliminary data.</text>
</comment>
<dbReference type="EMBL" id="MLJW01000393">
    <property type="protein sequence ID" value="OIQ88001.1"/>
    <property type="molecule type" value="Genomic_DNA"/>
</dbReference>
<dbReference type="InterPro" id="IPR013216">
    <property type="entry name" value="Methyltransf_11"/>
</dbReference>
<organism evidence="2">
    <name type="scientific">mine drainage metagenome</name>
    <dbReference type="NCBI Taxonomy" id="410659"/>
    <lineage>
        <taxon>unclassified sequences</taxon>
        <taxon>metagenomes</taxon>
        <taxon>ecological metagenomes</taxon>
    </lineage>
</organism>
<keyword evidence="2" id="KW-0808">Transferase</keyword>